<dbReference type="InterPro" id="IPR052173">
    <property type="entry name" value="Beta-lactam_resp_regulator"/>
</dbReference>
<name>A0A410PVQ6_9FIRM</name>
<feature type="transmembrane region" description="Helical" evidence="1">
    <location>
        <begin position="318"/>
        <end position="336"/>
    </location>
</feature>
<accession>A0A410PVQ6</accession>
<keyword evidence="1" id="KW-1133">Transmembrane helix</keyword>
<evidence type="ECO:0000256" key="1">
    <source>
        <dbReference type="SAM" id="Phobius"/>
    </source>
</evidence>
<dbReference type="AlphaFoldDB" id="A0A410PVQ6"/>
<dbReference type="Pfam" id="PF05569">
    <property type="entry name" value="Peptidase_M56"/>
    <property type="match status" value="1"/>
</dbReference>
<feature type="domain" description="Peptidase M56" evidence="2">
    <location>
        <begin position="20"/>
        <end position="308"/>
    </location>
</feature>
<gene>
    <name evidence="3" type="ORF">EQM06_06975</name>
</gene>
<dbReference type="InterPro" id="IPR008756">
    <property type="entry name" value="Peptidase_M56"/>
</dbReference>
<dbReference type="CDD" id="cd07341">
    <property type="entry name" value="M56_BlaR1_MecR1_like"/>
    <property type="match status" value="1"/>
</dbReference>
<evidence type="ECO:0000313" key="3">
    <source>
        <dbReference type="EMBL" id="QAT42998.1"/>
    </source>
</evidence>
<dbReference type="OrthoDB" id="9770467at2"/>
<dbReference type="PANTHER" id="PTHR34978">
    <property type="entry name" value="POSSIBLE SENSOR-TRANSDUCER PROTEIN BLAR"/>
    <property type="match status" value="1"/>
</dbReference>
<keyword evidence="1" id="KW-0472">Membrane</keyword>
<sequence>MIPVIDTLFYNTVLTGGIIAVLILFVFLISPALNRRYHAAWRFNVWKVFALFLIIPVGLILRLVVSSERIQSGVTVIKNNAVTPAVPISTEPVSFQMIAENHQVSIWSKLIDVGPQWIPIIWIMGVCIVAVYLLGVYLHFIHTIKNSSRSIQSENTDQIQAEILSRNKRKSPLSMYQCPKIVSPMIAGIIRPAIFIPERDYSEADLKIILTHELTHYMRNDLKFKGMFIFALILHWYNPVVYMMTKAADKDMELCCDQDVIKAKNQKFKADYSEVIMREIISRRQIKGALFACMGSDKKSMEERFKNIFSINKRKGKICFLLALILVTTVSGFVYASDKDTPDFHSQQYKKLLEKIVADKEVDRKAHLVESKSKNVPYKDIDNFEELAARVMDKDGNYDIYEVYALAGMEPPEQVLPDFDLSQFESYFAEVNSCIQPHILGNGERAIYSTNSGEPWKLKKGDIVKLHIFVDIDRLGPERNIDGKKYANRGIMFFGYIKDDERVDIQNLDFTINEEKQIELEIPEDGEYNFYLFCPGSLDIIVKWISIDIK</sequence>
<reference evidence="3 4" key="1">
    <citation type="submission" date="2019-01" db="EMBL/GenBank/DDBJ databases">
        <title>Draft genomes of a novel of Aminipila strains.</title>
        <authorList>
            <person name="Ma S."/>
        </authorList>
    </citation>
    <scope>NUCLEOTIDE SEQUENCE [LARGE SCALE GENOMIC DNA]</scope>
    <source>
        <strain evidence="4">JN-39</strain>
    </source>
</reference>
<evidence type="ECO:0000313" key="4">
    <source>
        <dbReference type="Proteomes" id="UP000287601"/>
    </source>
</evidence>
<organism evidence="3 4">
    <name type="scientific">Aminipila luticellarii</name>
    <dbReference type="NCBI Taxonomy" id="2507160"/>
    <lineage>
        <taxon>Bacteria</taxon>
        <taxon>Bacillati</taxon>
        <taxon>Bacillota</taxon>
        <taxon>Clostridia</taxon>
        <taxon>Peptostreptococcales</taxon>
        <taxon>Anaerovoracaceae</taxon>
        <taxon>Aminipila</taxon>
    </lineage>
</organism>
<dbReference type="Proteomes" id="UP000287601">
    <property type="component" value="Chromosome"/>
</dbReference>
<dbReference type="EMBL" id="CP035281">
    <property type="protein sequence ID" value="QAT42998.1"/>
    <property type="molecule type" value="Genomic_DNA"/>
</dbReference>
<proteinExistence type="predicted"/>
<dbReference type="RefSeq" id="WP_128745647.1">
    <property type="nucleotide sequence ID" value="NZ_CP035281.1"/>
</dbReference>
<feature type="transmembrane region" description="Helical" evidence="1">
    <location>
        <begin position="117"/>
        <end position="140"/>
    </location>
</feature>
<keyword evidence="4" id="KW-1185">Reference proteome</keyword>
<protein>
    <recommendedName>
        <fullName evidence="2">Peptidase M56 domain-containing protein</fullName>
    </recommendedName>
</protein>
<dbReference type="KEGG" id="amij:EQM06_06975"/>
<keyword evidence="1" id="KW-0812">Transmembrane</keyword>
<dbReference type="PANTHER" id="PTHR34978:SF3">
    <property type="entry name" value="SLR0241 PROTEIN"/>
    <property type="match status" value="1"/>
</dbReference>
<feature type="transmembrane region" description="Helical" evidence="1">
    <location>
        <begin position="12"/>
        <end position="33"/>
    </location>
</feature>
<evidence type="ECO:0000259" key="2">
    <source>
        <dbReference type="Pfam" id="PF05569"/>
    </source>
</evidence>
<feature type="transmembrane region" description="Helical" evidence="1">
    <location>
        <begin position="45"/>
        <end position="65"/>
    </location>
</feature>